<evidence type="ECO:0000313" key="4">
    <source>
        <dbReference type="EMBL" id="EFB91346.1"/>
    </source>
</evidence>
<dbReference type="Pfam" id="PF20454">
    <property type="entry name" value="GpA_nuclease"/>
    <property type="match status" value="1"/>
</dbReference>
<sequence>MSERPLKRGAAKAPSRPARRPRLWTPRELRALVPPKKIDVSEWADRNRVLDAASSPMPGPWKTARTPYLREILDNFRDRRLKKMVLCFGTQLGKSECILNLIGYVIDQDPGATLLVYPTDQLAKSISKNRIAPMLINSPALLEKWNIDDSEILELQLQGMYLALVGANSPSKLASRPIRYLFYDEIDKFPDRSGGDANPIDLAAERTKNFANSRQVMASSPTVVSGAIWQNFLAARVKKRYFVPCPHCGEMITLELSGVKWPEELNELPPREREARVAGEAWYECPACRCRIDDMMKYAMLRGGEWRPVTRREDGEWVEDFAAPQRPESVGYNIGSIYSPWLTFGQIAQKFLHAKNDVLSFMNFQNGWLALPWTPKAATMRSDAVMALQQPYEQNVVPRDAQLLTCGVDVQQDCMYYVVRAWGPRLTSWLVDYDRVETWTDVDRVLDRPYKVDDGDEMLVNLCFVDSGYKTAEVYEYCALRPEVAYPSKGSSAPLARAPLVESAIEKPEFGGMKLFVVDGAYYKNFIHGRIQRPAGSPGSWNVFEGVSREYADMICAEHKVLERGGNGKMREVWQLVAEHVPNHYLDCEVYATAAAERMGVRHLSEEN</sequence>
<protein>
    <submittedName>
        <fullName evidence="4">Phage terminase large subunit (GpA)</fullName>
    </submittedName>
</protein>
<dbReference type="RefSeq" id="WP_009164244.1">
    <property type="nucleotide sequence ID" value="NZ_ADFP01000046.1"/>
</dbReference>
<feature type="domain" description="Terminase large subunit GpA endonuclease" evidence="3">
    <location>
        <begin position="330"/>
        <end position="602"/>
    </location>
</feature>
<feature type="region of interest" description="Disordered" evidence="1">
    <location>
        <begin position="1"/>
        <end position="22"/>
    </location>
</feature>
<comment type="caution">
    <text evidence="4">The sequence shown here is derived from an EMBL/GenBank/DDBJ whole genome shotgun (WGS) entry which is preliminary data.</text>
</comment>
<organism evidence="4 5">
    <name type="scientific">Pyramidobacter piscolens W5455</name>
    <dbReference type="NCBI Taxonomy" id="352165"/>
    <lineage>
        <taxon>Bacteria</taxon>
        <taxon>Thermotogati</taxon>
        <taxon>Synergistota</taxon>
        <taxon>Synergistia</taxon>
        <taxon>Synergistales</taxon>
        <taxon>Dethiosulfovibrionaceae</taxon>
        <taxon>Pyramidobacter</taxon>
    </lineage>
</organism>
<reference evidence="4 5" key="1">
    <citation type="submission" date="2009-12" db="EMBL/GenBank/DDBJ databases">
        <authorList>
            <person name="Shrivastava S."/>
            <person name="Madupu R."/>
            <person name="Durkin A.S."/>
            <person name="Torralba M."/>
            <person name="Methe B."/>
            <person name="Sutton G.G."/>
            <person name="Strausberg R.L."/>
            <person name="Nelson K.E."/>
        </authorList>
    </citation>
    <scope>NUCLEOTIDE SEQUENCE [LARGE SCALE GENOMIC DNA]</scope>
    <source>
        <strain evidence="4 5">W5455</strain>
    </source>
</reference>
<gene>
    <name evidence="4" type="ORF">HMPREF7215_2782</name>
</gene>
<dbReference type="Proteomes" id="UP000006462">
    <property type="component" value="Unassembled WGS sequence"/>
</dbReference>
<dbReference type="InterPro" id="IPR027417">
    <property type="entry name" value="P-loop_NTPase"/>
</dbReference>
<evidence type="ECO:0000256" key="1">
    <source>
        <dbReference type="SAM" id="MobiDB-lite"/>
    </source>
</evidence>
<evidence type="ECO:0000259" key="3">
    <source>
        <dbReference type="Pfam" id="PF20454"/>
    </source>
</evidence>
<evidence type="ECO:0000259" key="2">
    <source>
        <dbReference type="Pfam" id="PF05876"/>
    </source>
</evidence>
<name>A0ABM9ZWR6_9BACT</name>
<dbReference type="InterPro" id="IPR046453">
    <property type="entry name" value="GpA_ATPase"/>
</dbReference>
<feature type="domain" description="Phage terminase large subunit GpA ATPase" evidence="2">
    <location>
        <begin position="55"/>
        <end position="306"/>
    </location>
</feature>
<dbReference type="Gene3D" id="3.40.50.300">
    <property type="entry name" value="P-loop containing nucleotide triphosphate hydrolases"/>
    <property type="match status" value="1"/>
</dbReference>
<proteinExistence type="predicted"/>
<accession>A0ABM9ZWR6</accession>
<dbReference type="Pfam" id="PF05876">
    <property type="entry name" value="GpA_ATPase"/>
    <property type="match status" value="1"/>
</dbReference>
<evidence type="ECO:0000313" key="5">
    <source>
        <dbReference type="Proteomes" id="UP000006462"/>
    </source>
</evidence>
<dbReference type="EMBL" id="ADFP01000046">
    <property type="protein sequence ID" value="EFB91346.1"/>
    <property type="molecule type" value="Genomic_DNA"/>
</dbReference>
<keyword evidence="5" id="KW-1185">Reference proteome</keyword>
<dbReference type="InterPro" id="IPR046454">
    <property type="entry name" value="GpA_endonuclease"/>
</dbReference>